<evidence type="ECO:0000256" key="2">
    <source>
        <dbReference type="ARBA" id="ARBA00023002"/>
    </source>
</evidence>
<comment type="caution">
    <text evidence="4">The sequence shown here is derived from an EMBL/GenBank/DDBJ whole genome shotgun (WGS) entry which is preliminary data.</text>
</comment>
<evidence type="ECO:0000256" key="1">
    <source>
        <dbReference type="ARBA" id="ARBA00006252"/>
    </source>
</evidence>
<dbReference type="EMBL" id="PZZN01000001">
    <property type="protein sequence ID" value="PTM46693.1"/>
    <property type="molecule type" value="Genomic_DNA"/>
</dbReference>
<accession>A0A2T4YSA4</accession>
<evidence type="ECO:0000259" key="3">
    <source>
        <dbReference type="Pfam" id="PF02525"/>
    </source>
</evidence>
<protein>
    <submittedName>
        <fullName evidence="4">NAD(P)H dehydrogenase (Quinone)</fullName>
    </submittedName>
</protein>
<proteinExistence type="inferred from homology"/>
<dbReference type="RefSeq" id="WP_107929559.1">
    <property type="nucleotide sequence ID" value="NZ_PZZN01000001.1"/>
</dbReference>
<organism evidence="4 5">
    <name type="scientific">Sphingomonas aerolata</name>
    <dbReference type="NCBI Taxonomy" id="185951"/>
    <lineage>
        <taxon>Bacteria</taxon>
        <taxon>Pseudomonadati</taxon>
        <taxon>Pseudomonadota</taxon>
        <taxon>Alphaproteobacteria</taxon>
        <taxon>Sphingomonadales</taxon>
        <taxon>Sphingomonadaceae</taxon>
        <taxon>Sphingomonas</taxon>
    </lineage>
</organism>
<name>A0A2T4YSA4_9SPHN</name>
<dbReference type="PANTHER" id="PTHR10204">
    <property type="entry name" value="NAD P H OXIDOREDUCTASE-RELATED"/>
    <property type="match status" value="1"/>
</dbReference>
<dbReference type="Proteomes" id="UP000240996">
    <property type="component" value="Unassembled WGS sequence"/>
</dbReference>
<gene>
    <name evidence="4" type="ORF">C8J24_0061</name>
</gene>
<dbReference type="InterPro" id="IPR029039">
    <property type="entry name" value="Flavoprotein-like_sf"/>
</dbReference>
<dbReference type="Gene3D" id="3.40.50.360">
    <property type="match status" value="1"/>
</dbReference>
<keyword evidence="5" id="KW-1185">Reference proteome</keyword>
<sequence length="227" mass="24726">MMDDEPVAAQPRHAVILCHPDPVSFNHAIAHRYCDAVRANGQHVVLRDLYALGFDPVLKPAELPTRDAAVLAQDVQDERAAIAGCDVFVLVYPLWFGSPPAMMKGYIERVFGAGIEPVAVQQRARSLLLGGKRLLTFTTAAGSRVWLDDQGLGTGLTTMVDQYLVHAFGMRSQEQRRFANITSHLDPQIAGQHLNAVTAQANRTCAQLAFGDEALLRDPSLTSRLAG</sequence>
<comment type="similarity">
    <text evidence="1">Belongs to the NAD(P)H dehydrogenase (quinone) family.</text>
</comment>
<dbReference type="SUPFAM" id="SSF52218">
    <property type="entry name" value="Flavoproteins"/>
    <property type="match status" value="1"/>
</dbReference>
<dbReference type="InterPro" id="IPR003680">
    <property type="entry name" value="Flavodoxin_fold"/>
</dbReference>
<feature type="domain" description="Flavodoxin-like fold" evidence="3">
    <location>
        <begin position="13"/>
        <end position="183"/>
    </location>
</feature>
<reference evidence="4 5" key="1">
    <citation type="submission" date="2018-04" db="EMBL/GenBank/DDBJ databases">
        <title>Genomic Encyclopedia of Type Strains, Phase III (KMG-III): the genomes of soil and plant-associated and newly described type strains.</title>
        <authorList>
            <person name="Whitman W."/>
        </authorList>
    </citation>
    <scope>NUCLEOTIDE SEQUENCE [LARGE SCALE GENOMIC DNA]</scope>
    <source>
        <strain evidence="4 5">NW12</strain>
    </source>
</reference>
<dbReference type="PANTHER" id="PTHR10204:SF34">
    <property type="entry name" value="NAD(P)H DEHYDROGENASE [QUINONE] 1 ISOFORM 1"/>
    <property type="match status" value="1"/>
</dbReference>
<dbReference type="InterPro" id="IPR051545">
    <property type="entry name" value="NAD(P)H_dehydrogenase_qn"/>
</dbReference>
<dbReference type="AlphaFoldDB" id="A0A2T4YSA4"/>
<dbReference type="GO" id="GO:0005829">
    <property type="term" value="C:cytosol"/>
    <property type="evidence" value="ECO:0007669"/>
    <property type="project" value="TreeGrafter"/>
</dbReference>
<dbReference type="GO" id="GO:0003955">
    <property type="term" value="F:NAD(P)H dehydrogenase (quinone) activity"/>
    <property type="evidence" value="ECO:0007669"/>
    <property type="project" value="TreeGrafter"/>
</dbReference>
<evidence type="ECO:0000313" key="5">
    <source>
        <dbReference type="Proteomes" id="UP000240996"/>
    </source>
</evidence>
<keyword evidence="2" id="KW-0560">Oxidoreductase</keyword>
<dbReference type="Pfam" id="PF02525">
    <property type="entry name" value="Flavodoxin_2"/>
    <property type="match status" value="1"/>
</dbReference>
<evidence type="ECO:0000313" key="4">
    <source>
        <dbReference type="EMBL" id="PTM46693.1"/>
    </source>
</evidence>